<evidence type="ECO:0000313" key="1">
    <source>
        <dbReference type="EMBL" id="KAI9461183.1"/>
    </source>
</evidence>
<evidence type="ECO:0000313" key="2">
    <source>
        <dbReference type="Proteomes" id="UP001207468"/>
    </source>
</evidence>
<comment type="caution">
    <text evidence="1">The sequence shown here is derived from an EMBL/GenBank/DDBJ whole genome shotgun (WGS) entry which is preliminary data.</text>
</comment>
<proteinExistence type="predicted"/>
<reference evidence="1" key="1">
    <citation type="submission" date="2021-03" db="EMBL/GenBank/DDBJ databases">
        <title>Evolutionary priming and transition to the ectomycorrhizal habit in an iconic lineage of mushroom-forming fungi: is preadaptation a requirement?</title>
        <authorList>
            <consortium name="DOE Joint Genome Institute"/>
            <person name="Looney B.P."/>
            <person name="Miyauchi S."/>
            <person name="Morin E."/>
            <person name="Drula E."/>
            <person name="Courty P.E."/>
            <person name="Chicoki N."/>
            <person name="Fauchery L."/>
            <person name="Kohler A."/>
            <person name="Kuo A."/>
            <person name="LaButti K."/>
            <person name="Pangilinan J."/>
            <person name="Lipzen A."/>
            <person name="Riley R."/>
            <person name="Andreopoulos W."/>
            <person name="He G."/>
            <person name="Johnson J."/>
            <person name="Barry K.W."/>
            <person name="Grigoriev I.V."/>
            <person name="Nagy L."/>
            <person name="Hibbett D."/>
            <person name="Henrissat B."/>
            <person name="Matheny P.B."/>
            <person name="Labbe J."/>
            <person name="Martin A.F."/>
        </authorList>
    </citation>
    <scope>NUCLEOTIDE SEQUENCE</scope>
    <source>
        <strain evidence="1">BPL698</strain>
    </source>
</reference>
<name>A0ACC0U3I2_9AGAM</name>
<dbReference type="EMBL" id="JAGFNK010000179">
    <property type="protein sequence ID" value="KAI9461183.1"/>
    <property type="molecule type" value="Genomic_DNA"/>
</dbReference>
<dbReference type="Proteomes" id="UP001207468">
    <property type="component" value="Unassembled WGS sequence"/>
</dbReference>
<gene>
    <name evidence="1" type="ORF">F5148DRAFT_1215570</name>
</gene>
<organism evidence="1 2">
    <name type="scientific">Russula earlei</name>
    <dbReference type="NCBI Taxonomy" id="71964"/>
    <lineage>
        <taxon>Eukaryota</taxon>
        <taxon>Fungi</taxon>
        <taxon>Dikarya</taxon>
        <taxon>Basidiomycota</taxon>
        <taxon>Agaricomycotina</taxon>
        <taxon>Agaricomycetes</taxon>
        <taxon>Russulales</taxon>
        <taxon>Russulaceae</taxon>
        <taxon>Russula</taxon>
    </lineage>
</organism>
<protein>
    <submittedName>
        <fullName evidence="1">Uncharacterized protein</fullName>
    </submittedName>
</protein>
<sequence>MTVPSLDQVVAAIKPSASCRGDASHKQSKESWATTKEALNRISALVQGCGAGDFDAGSELQQPLSDLQSDLEATHAACQRYSSSKKKGAVLRVSGVLPKWIRIRLISENFEDAVRQREKHRDHVSTTARPSSVSGNSTKQFGPPIRIQERVGTSEPNGINERYTDSKSDVRKIPAPPSTVSFPAEEAAEMHLESEELVMEDPADWAIILTEMRNNVQSRAASLLGRGPHDLGDRDGPVVSRKSKPSSTKGISQIISQGGRPSTQSNLTPELRRLETQLLMQIASFSQPDLCPPHEYLQAVQLTPSYPIVLSGYSWEVTIRYTSLPWKPGSPEAATKLFDLSQTLADLCMHHYSYTVATWALFLRRGLYNADKDMHRRDLASVLCQKARMLTALGRTKAALNCSCYEDEALQGVQLAKALLVQAPLLHAAGRKSEAKVVARRMVSILEDLGEDKSHLKHLLSLARASLSDIFLDMEEYDEALSARSLIGLVDSRTALSIALLIKARVKAARGEDDSAYTSAIQAVRHLRDLASERPGFTMFLANALVLSSRYLQAAEFPWEARKCAKEAVELYRALYTSAPEAFASHYAEGSRPEVEVFDLAQHAEGLFREASIRDSEALAAVLLVIASSLFGAAQVEEAAAPAEEAVGILRPRWKREPQKHAPRFVRALELAAACRPSTEAGLEHAKEAVEVHRPRKDLEQDTHDQTLTRLLMDVFLRLRELGREVEAIPYKTEAARMNPDVVESVDPPADATRFKGLPGGIAEYGSGSEGEEDI</sequence>
<accession>A0ACC0U3I2</accession>
<keyword evidence="2" id="KW-1185">Reference proteome</keyword>